<dbReference type="InterPro" id="IPR001279">
    <property type="entry name" value="Metallo-B-lactamas"/>
</dbReference>
<comment type="similarity">
    <text evidence="1">Belongs to the metallo-beta-lactamase superfamily.</text>
</comment>
<evidence type="ECO:0000259" key="6">
    <source>
        <dbReference type="SMART" id="SM00849"/>
    </source>
</evidence>
<dbReference type="RefSeq" id="WP_344794752.1">
    <property type="nucleotide sequence ID" value="NZ_BAABBN010000004.1"/>
</dbReference>
<protein>
    <submittedName>
        <fullName evidence="7">MBL fold metallo-hydrolase</fullName>
    </submittedName>
</protein>
<evidence type="ECO:0000313" key="8">
    <source>
        <dbReference type="Proteomes" id="UP001501565"/>
    </source>
</evidence>
<feature type="region of interest" description="Disordered" evidence="5">
    <location>
        <begin position="274"/>
        <end position="300"/>
    </location>
</feature>
<dbReference type="Pfam" id="PF00753">
    <property type="entry name" value="Lactamase_B"/>
    <property type="match status" value="1"/>
</dbReference>
<evidence type="ECO:0000256" key="3">
    <source>
        <dbReference type="ARBA" id="ARBA00022801"/>
    </source>
</evidence>
<evidence type="ECO:0000256" key="2">
    <source>
        <dbReference type="ARBA" id="ARBA00022723"/>
    </source>
</evidence>
<name>A0ABP7M4U2_9GAMM</name>
<dbReference type="PANTHER" id="PTHR42978:SF3">
    <property type="entry name" value="BLR3078 PROTEIN"/>
    <property type="match status" value="1"/>
</dbReference>
<organism evidence="7 8">
    <name type="scientific">Litoribacillus peritrichatus</name>
    <dbReference type="NCBI Taxonomy" id="718191"/>
    <lineage>
        <taxon>Bacteria</taxon>
        <taxon>Pseudomonadati</taxon>
        <taxon>Pseudomonadota</taxon>
        <taxon>Gammaproteobacteria</taxon>
        <taxon>Oceanospirillales</taxon>
        <taxon>Oceanospirillaceae</taxon>
        <taxon>Litoribacillus</taxon>
    </lineage>
</organism>
<dbReference type="InterPro" id="IPR051013">
    <property type="entry name" value="MBL_superfamily_lactonases"/>
</dbReference>
<feature type="compositionally biased region" description="Polar residues" evidence="5">
    <location>
        <begin position="283"/>
        <end position="293"/>
    </location>
</feature>
<evidence type="ECO:0000256" key="1">
    <source>
        <dbReference type="ARBA" id="ARBA00007749"/>
    </source>
</evidence>
<sequence length="300" mass="33499">MTGQIHHLNCGTLNPFSSRLLYPSAGLSETRFLVTHCLLIETAKGLILIDSGLGRKDIERTDISLGKHRTLVTQPALLKVECAINQVERLGYSRDDVRHIVLTHMDFLQTGGLSDFPNASIHTMRKEFEAANTPQTVQEKWRYSKQHWQHSAKWVLHSFTGGLWKGLEFSPVFPESDEVLMISLPGHSRDHIGVAIRKQQGWLLHCGDAILDSSTLNNGGLSLTKLLSAAMDCCRADRLHTLQKLATLASNEQDVQFVCSLDPDCFHQYRFSTQPETPEAPESQLSFPLQEESSVAEAAL</sequence>
<keyword evidence="3" id="KW-0378">Hydrolase</keyword>
<dbReference type="Proteomes" id="UP001501565">
    <property type="component" value="Unassembled WGS sequence"/>
</dbReference>
<keyword evidence="2" id="KW-0479">Metal-binding</keyword>
<comment type="caution">
    <text evidence="7">The sequence shown here is derived from an EMBL/GenBank/DDBJ whole genome shotgun (WGS) entry which is preliminary data.</text>
</comment>
<gene>
    <name evidence="7" type="ORF">GCM10022277_03020</name>
</gene>
<dbReference type="EMBL" id="BAABBN010000004">
    <property type="protein sequence ID" value="GAA3911775.1"/>
    <property type="molecule type" value="Genomic_DNA"/>
</dbReference>
<dbReference type="InterPro" id="IPR036866">
    <property type="entry name" value="RibonucZ/Hydroxyglut_hydro"/>
</dbReference>
<reference evidence="8" key="1">
    <citation type="journal article" date="2019" name="Int. J. Syst. Evol. Microbiol.">
        <title>The Global Catalogue of Microorganisms (GCM) 10K type strain sequencing project: providing services to taxonomists for standard genome sequencing and annotation.</title>
        <authorList>
            <consortium name="The Broad Institute Genomics Platform"/>
            <consortium name="The Broad Institute Genome Sequencing Center for Infectious Disease"/>
            <person name="Wu L."/>
            <person name="Ma J."/>
        </authorList>
    </citation>
    <scope>NUCLEOTIDE SEQUENCE [LARGE SCALE GENOMIC DNA]</scope>
    <source>
        <strain evidence="8">JCM 17551</strain>
    </source>
</reference>
<keyword evidence="4" id="KW-0862">Zinc</keyword>
<evidence type="ECO:0000256" key="5">
    <source>
        <dbReference type="SAM" id="MobiDB-lite"/>
    </source>
</evidence>
<dbReference type="Gene3D" id="3.60.15.10">
    <property type="entry name" value="Ribonuclease Z/Hydroxyacylglutathione hydrolase-like"/>
    <property type="match status" value="1"/>
</dbReference>
<feature type="domain" description="Metallo-beta-lactamase" evidence="6">
    <location>
        <begin position="34"/>
        <end position="261"/>
    </location>
</feature>
<evidence type="ECO:0000256" key="4">
    <source>
        <dbReference type="ARBA" id="ARBA00022833"/>
    </source>
</evidence>
<keyword evidence="8" id="KW-1185">Reference proteome</keyword>
<dbReference type="SMART" id="SM00849">
    <property type="entry name" value="Lactamase_B"/>
    <property type="match status" value="1"/>
</dbReference>
<accession>A0ABP7M4U2</accession>
<evidence type="ECO:0000313" key="7">
    <source>
        <dbReference type="EMBL" id="GAA3911775.1"/>
    </source>
</evidence>
<dbReference type="PANTHER" id="PTHR42978">
    <property type="entry name" value="QUORUM-QUENCHING LACTONASE YTNP-RELATED-RELATED"/>
    <property type="match status" value="1"/>
</dbReference>
<proteinExistence type="inferred from homology"/>
<dbReference type="SUPFAM" id="SSF56281">
    <property type="entry name" value="Metallo-hydrolase/oxidoreductase"/>
    <property type="match status" value="1"/>
</dbReference>